<organism evidence="3 4">
    <name type="scientific">Micromonospora auratinigra</name>
    <dbReference type="NCBI Taxonomy" id="261654"/>
    <lineage>
        <taxon>Bacteria</taxon>
        <taxon>Bacillati</taxon>
        <taxon>Actinomycetota</taxon>
        <taxon>Actinomycetes</taxon>
        <taxon>Micromonosporales</taxon>
        <taxon>Micromonosporaceae</taxon>
        <taxon>Micromonospora</taxon>
    </lineage>
</organism>
<keyword evidence="2" id="KW-0472">Membrane</keyword>
<dbReference type="InterPro" id="IPR010994">
    <property type="entry name" value="RuvA_2-like"/>
</dbReference>
<keyword evidence="2" id="KW-0812">Transmembrane</keyword>
<feature type="transmembrane region" description="Helical" evidence="2">
    <location>
        <begin position="48"/>
        <end position="70"/>
    </location>
</feature>
<dbReference type="EMBL" id="LT594323">
    <property type="protein sequence ID" value="SBT52550.1"/>
    <property type="molecule type" value="Genomic_DNA"/>
</dbReference>
<keyword evidence="2" id="KW-1133">Transmembrane helix</keyword>
<protein>
    <submittedName>
        <fullName evidence="3">Helix-hairpin-helix motif-containing protein</fullName>
    </submittedName>
</protein>
<accession>A0A1A9A8V6</accession>
<sequence length="353" mass="35979">MSTAPDGGWPGFPAGPPPGVWGKGDAATPVPSGPGPAVDWKWRLRHSWWLLLPLLGCSCLGGAGLLYVGLRARRPAWWIPGAAYLVLGWAGFLLVDGKTGTTSTRDNIGVSLFLAATFACLLHSVLVNPGWLRWRAGWRPWYQQPAGAGLAPPPVGWPPPAVSGFPPAYPGSPVGPGPGSPIAPVSGPGSPFAPTGPGHGPPGGLVAPGYPTASTWPAADPATAPWSAAVPPTAPWPAAPADPPRPGTAARGEPTRPWVDPTAPAATPAAATTVDVNTAPAGQLAGLPGFDAARAQRVLGERERRGGFGSVAEFVAAADLAPHEYARLRDILVCVPPAGPATPGQPHGRVLDF</sequence>
<dbReference type="Gene3D" id="1.10.150.320">
    <property type="entry name" value="Photosystem II 12 kDa extrinsic protein"/>
    <property type="match status" value="1"/>
</dbReference>
<proteinExistence type="predicted"/>
<feature type="region of interest" description="Disordered" evidence="1">
    <location>
        <begin position="172"/>
        <end position="254"/>
    </location>
</feature>
<dbReference type="RefSeq" id="WP_091671117.1">
    <property type="nucleotide sequence ID" value="NZ_LT594323.1"/>
</dbReference>
<dbReference type="OrthoDB" id="9790239at2"/>
<gene>
    <name evidence="3" type="ORF">GA0070611_5685</name>
</gene>
<evidence type="ECO:0000256" key="1">
    <source>
        <dbReference type="SAM" id="MobiDB-lite"/>
    </source>
</evidence>
<feature type="compositionally biased region" description="Pro residues" evidence="1">
    <location>
        <begin position="172"/>
        <end position="181"/>
    </location>
</feature>
<keyword evidence="4" id="KW-1185">Reference proteome</keyword>
<name>A0A1A9A8V6_9ACTN</name>
<evidence type="ECO:0000313" key="3">
    <source>
        <dbReference type="EMBL" id="SBT52550.1"/>
    </source>
</evidence>
<feature type="compositionally biased region" description="Low complexity" evidence="1">
    <location>
        <begin position="182"/>
        <end position="196"/>
    </location>
</feature>
<dbReference type="AlphaFoldDB" id="A0A1A9A8V6"/>
<evidence type="ECO:0000256" key="2">
    <source>
        <dbReference type="SAM" id="Phobius"/>
    </source>
</evidence>
<dbReference type="SUPFAM" id="SSF47781">
    <property type="entry name" value="RuvA domain 2-like"/>
    <property type="match status" value="1"/>
</dbReference>
<dbReference type="PATRIC" id="fig|261654.4.peg.5758"/>
<feature type="region of interest" description="Disordered" evidence="1">
    <location>
        <begin position="1"/>
        <end position="33"/>
    </location>
</feature>
<feature type="compositionally biased region" description="Low complexity" evidence="1">
    <location>
        <begin position="204"/>
        <end position="231"/>
    </location>
</feature>
<dbReference type="Pfam" id="PF12836">
    <property type="entry name" value="HHH_3"/>
    <property type="match status" value="1"/>
</dbReference>
<feature type="transmembrane region" description="Helical" evidence="2">
    <location>
        <begin position="77"/>
        <end position="95"/>
    </location>
</feature>
<feature type="compositionally biased region" description="Pro residues" evidence="1">
    <location>
        <begin position="232"/>
        <end position="246"/>
    </location>
</feature>
<feature type="transmembrane region" description="Helical" evidence="2">
    <location>
        <begin position="107"/>
        <end position="127"/>
    </location>
</feature>
<reference evidence="4" key="1">
    <citation type="submission" date="2016-06" db="EMBL/GenBank/DDBJ databases">
        <authorList>
            <person name="Varghese N."/>
            <person name="Submissions Spin"/>
        </authorList>
    </citation>
    <scope>NUCLEOTIDE SEQUENCE [LARGE SCALE GENOMIC DNA]</scope>
    <source>
        <strain evidence="4">DSM 44815</strain>
    </source>
</reference>
<evidence type="ECO:0000313" key="4">
    <source>
        <dbReference type="Proteomes" id="UP000199385"/>
    </source>
</evidence>
<dbReference type="Proteomes" id="UP000199385">
    <property type="component" value="Chromosome I"/>
</dbReference>
<dbReference type="STRING" id="261654.GA0070611_5685"/>